<protein>
    <submittedName>
        <fullName evidence="5">RNA-binding domain-containing protein</fullName>
    </submittedName>
</protein>
<dbReference type="InterPro" id="IPR025715">
    <property type="entry name" value="FoP_C"/>
</dbReference>
<gene>
    <name evidence="5" type="ORF">PsYK624_127520</name>
</gene>
<evidence type="ECO:0000259" key="4">
    <source>
        <dbReference type="PROSITE" id="PS50102"/>
    </source>
</evidence>
<dbReference type="SMART" id="SM00360">
    <property type="entry name" value="RRM"/>
    <property type="match status" value="1"/>
</dbReference>
<reference evidence="5 6" key="1">
    <citation type="submission" date="2021-08" db="EMBL/GenBank/DDBJ databases">
        <title>Draft Genome Sequence of Phanerochaete sordida strain YK-624.</title>
        <authorList>
            <person name="Mori T."/>
            <person name="Dohra H."/>
            <person name="Suzuki T."/>
            <person name="Kawagishi H."/>
            <person name="Hirai H."/>
        </authorList>
    </citation>
    <scope>NUCLEOTIDE SEQUENCE [LARGE SCALE GENOMIC DNA]</scope>
    <source>
        <strain evidence="5 6">YK-624</strain>
    </source>
</reference>
<evidence type="ECO:0000256" key="2">
    <source>
        <dbReference type="PROSITE-ProRule" id="PRU00176"/>
    </source>
</evidence>
<dbReference type="Pfam" id="PF13865">
    <property type="entry name" value="FoP_duplication"/>
    <property type="match status" value="1"/>
</dbReference>
<dbReference type="SUPFAM" id="SSF54928">
    <property type="entry name" value="RNA-binding domain, RBD"/>
    <property type="match status" value="1"/>
</dbReference>
<feature type="compositionally biased region" description="Polar residues" evidence="3">
    <location>
        <begin position="166"/>
        <end position="175"/>
    </location>
</feature>
<feature type="compositionally biased region" description="Basic and acidic residues" evidence="3">
    <location>
        <begin position="21"/>
        <end position="32"/>
    </location>
</feature>
<keyword evidence="1 2" id="KW-0694">RNA-binding</keyword>
<dbReference type="AlphaFoldDB" id="A0A9P3GN95"/>
<dbReference type="PANTHER" id="PTHR19965:SF82">
    <property type="entry name" value="THO COMPLEX SUBUNIT 4"/>
    <property type="match status" value="1"/>
</dbReference>
<dbReference type="OrthoDB" id="5382468at2759"/>
<dbReference type="GO" id="GO:0003729">
    <property type="term" value="F:mRNA binding"/>
    <property type="evidence" value="ECO:0007669"/>
    <property type="project" value="TreeGrafter"/>
</dbReference>
<comment type="caution">
    <text evidence="5">The sequence shown here is derived from an EMBL/GenBank/DDBJ whole genome shotgun (WGS) entry which is preliminary data.</text>
</comment>
<dbReference type="GO" id="GO:0005634">
    <property type="term" value="C:nucleus"/>
    <property type="evidence" value="ECO:0007669"/>
    <property type="project" value="TreeGrafter"/>
</dbReference>
<dbReference type="Gene3D" id="3.30.70.330">
    <property type="match status" value="1"/>
</dbReference>
<evidence type="ECO:0000256" key="3">
    <source>
        <dbReference type="SAM" id="MobiDB-lite"/>
    </source>
</evidence>
<dbReference type="PANTHER" id="PTHR19965">
    <property type="entry name" value="RNA AND EXPORT FACTOR BINDING PROTEIN"/>
    <property type="match status" value="1"/>
</dbReference>
<dbReference type="InterPro" id="IPR012677">
    <property type="entry name" value="Nucleotide-bd_a/b_plait_sf"/>
</dbReference>
<dbReference type="InterPro" id="IPR035979">
    <property type="entry name" value="RBD_domain_sf"/>
</dbReference>
<evidence type="ECO:0000256" key="1">
    <source>
        <dbReference type="ARBA" id="ARBA00022884"/>
    </source>
</evidence>
<name>A0A9P3GN95_9APHY</name>
<evidence type="ECO:0000313" key="5">
    <source>
        <dbReference type="EMBL" id="GJE96555.1"/>
    </source>
</evidence>
<keyword evidence="6" id="KW-1185">Reference proteome</keyword>
<feature type="compositionally biased region" description="Low complexity" evidence="3">
    <location>
        <begin position="33"/>
        <end position="46"/>
    </location>
</feature>
<organism evidence="5 6">
    <name type="scientific">Phanerochaete sordida</name>
    <dbReference type="NCBI Taxonomy" id="48140"/>
    <lineage>
        <taxon>Eukaryota</taxon>
        <taxon>Fungi</taxon>
        <taxon>Dikarya</taxon>
        <taxon>Basidiomycota</taxon>
        <taxon>Agaricomycotina</taxon>
        <taxon>Agaricomycetes</taxon>
        <taxon>Polyporales</taxon>
        <taxon>Phanerochaetaceae</taxon>
        <taxon>Phanerochaete</taxon>
    </lineage>
</organism>
<dbReference type="InterPro" id="IPR051229">
    <property type="entry name" value="ALYREF_mRNA_export"/>
</dbReference>
<dbReference type="PROSITE" id="PS50102">
    <property type="entry name" value="RRM"/>
    <property type="match status" value="1"/>
</dbReference>
<feature type="domain" description="RRM" evidence="4">
    <location>
        <begin position="55"/>
        <end position="133"/>
    </location>
</feature>
<feature type="compositionally biased region" description="Basic and acidic residues" evidence="3">
    <location>
        <begin position="1"/>
        <end position="10"/>
    </location>
</feature>
<sequence>MSTSRADRSKKPYSRPAPRPRRSDGDWVHDKAPGAAPARQNAPAVASTGGAAPNTKLQVSNLHYEVTPRDLTQVFGIMGTLVREPLIRYDRSGRSTGIAIISYETAAEAKRALAHYNGKLCKGQPMTIEFDSGPPPRARRASAPTLINRIQKPNLLDRLGGDDSQIETTRASTNGAGPVRTKRGDRKPAAPREKKARAQPKSAHDLDAELDAFMKDDSVPAAAAEAAVLAGEDVEMK</sequence>
<dbReference type="Pfam" id="PF00076">
    <property type="entry name" value="RRM_1"/>
    <property type="match status" value="1"/>
</dbReference>
<dbReference type="EMBL" id="BPQB01000061">
    <property type="protein sequence ID" value="GJE96555.1"/>
    <property type="molecule type" value="Genomic_DNA"/>
</dbReference>
<dbReference type="InterPro" id="IPR000504">
    <property type="entry name" value="RRM_dom"/>
</dbReference>
<feature type="region of interest" description="Disordered" evidence="3">
    <location>
        <begin position="157"/>
        <end position="204"/>
    </location>
</feature>
<dbReference type="Proteomes" id="UP000703269">
    <property type="component" value="Unassembled WGS sequence"/>
</dbReference>
<feature type="region of interest" description="Disordered" evidence="3">
    <location>
        <begin position="1"/>
        <end position="54"/>
    </location>
</feature>
<proteinExistence type="predicted"/>
<evidence type="ECO:0000313" key="6">
    <source>
        <dbReference type="Proteomes" id="UP000703269"/>
    </source>
</evidence>
<accession>A0A9P3GN95</accession>